<dbReference type="Pfam" id="PF02330">
    <property type="entry name" value="MAM33"/>
    <property type="match status" value="1"/>
</dbReference>
<accession>A0A6A6S2T8</accession>
<keyword evidence="3" id="KW-1185">Reference proteome</keyword>
<dbReference type="Proteomes" id="UP000799753">
    <property type="component" value="Unassembled WGS sequence"/>
</dbReference>
<gene>
    <name evidence="2" type="ORF">P280DRAFT_498253</name>
</gene>
<name>A0A6A6S2T8_9PLEO</name>
<dbReference type="GO" id="GO:0005759">
    <property type="term" value="C:mitochondrial matrix"/>
    <property type="evidence" value="ECO:0007669"/>
    <property type="project" value="InterPro"/>
</dbReference>
<proteinExistence type="predicted"/>
<dbReference type="OrthoDB" id="278212at2759"/>
<evidence type="ECO:0000256" key="1">
    <source>
        <dbReference type="SAM" id="MobiDB-lite"/>
    </source>
</evidence>
<feature type="region of interest" description="Disordered" evidence="1">
    <location>
        <begin position="149"/>
        <end position="182"/>
    </location>
</feature>
<dbReference type="EMBL" id="MU006783">
    <property type="protein sequence ID" value="KAF2641431.1"/>
    <property type="molecule type" value="Genomic_DNA"/>
</dbReference>
<dbReference type="PANTHER" id="PTHR10826">
    <property type="entry name" value="COMPLEMENT COMPONENT 1"/>
    <property type="match status" value="1"/>
</dbReference>
<dbReference type="InterPro" id="IPR003428">
    <property type="entry name" value="MAM33"/>
</dbReference>
<protein>
    <submittedName>
        <fullName evidence="2">Regulatory protein-like protein suaprga1</fullName>
    </submittedName>
</protein>
<dbReference type="Gene3D" id="3.10.280.10">
    <property type="entry name" value="Mitochondrial glycoprotein"/>
    <property type="match status" value="1"/>
</dbReference>
<organism evidence="2 3">
    <name type="scientific">Massarina eburnea CBS 473.64</name>
    <dbReference type="NCBI Taxonomy" id="1395130"/>
    <lineage>
        <taxon>Eukaryota</taxon>
        <taxon>Fungi</taxon>
        <taxon>Dikarya</taxon>
        <taxon>Ascomycota</taxon>
        <taxon>Pezizomycotina</taxon>
        <taxon>Dothideomycetes</taxon>
        <taxon>Pleosporomycetidae</taxon>
        <taxon>Pleosporales</taxon>
        <taxon>Massarineae</taxon>
        <taxon>Massarinaceae</taxon>
        <taxon>Massarina</taxon>
    </lineage>
</organism>
<dbReference type="PANTHER" id="PTHR10826:SF1">
    <property type="entry name" value="COMPLEMENT COMPONENT 1 Q SUBCOMPONENT-BINDING PROTEIN, MITOCHONDRIAL"/>
    <property type="match status" value="1"/>
</dbReference>
<dbReference type="AlphaFoldDB" id="A0A6A6S2T8"/>
<reference evidence="2" key="1">
    <citation type="journal article" date="2020" name="Stud. Mycol.">
        <title>101 Dothideomycetes genomes: a test case for predicting lifestyles and emergence of pathogens.</title>
        <authorList>
            <person name="Haridas S."/>
            <person name="Albert R."/>
            <person name="Binder M."/>
            <person name="Bloem J."/>
            <person name="Labutti K."/>
            <person name="Salamov A."/>
            <person name="Andreopoulos B."/>
            <person name="Baker S."/>
            <person name="Barry K."/>
            <person name="Bills G."/>
            <person name="Bluhm B."/>
            <person name="Cannon C."/>
            <person name="Castanera R."/>
            <person name="Culley D."/>
            <person name="Daum C."/>
            <person name="Ezra D."/>
            <person name="Gonzalez J."/>
            <person name="Henrissat B."/>
            <person name="Kuo A."/>
            <person name="Liang C."/>
            <person name="Lipzen A."/>
            <person name="Lutzoni F."/>
            <person name="Magnuson J."/>
            <person name="Mondo S."/>
            <person name="Nolan M."/>
            <person name="Ohm R."/>
            <person name="Pangilinan J."/>
            <person name="Park H.-J."/>
            <person name="Ramirez L."/>
            <person name="Alfaro M."/>
            <person name="Sun H."/>
            <person name="Tritt A."/>
            <person name="Yoshinaga Y."/>
            <person name="Zwiers L.-H."/>
            <person name="Turgeon B."/>
            <person name="Goodwin S."/>
            <person name="Spatafora J."/>
            <person name="Crous P."/>
            <person name="Grigoriev I."/>
        </authorList>
    </citation>
    <scope>NUCLEOTIDE SEQUENCE</scope>
    <source>
        <strain evidence="2">CBS 473.64</strain>
    </source>
</reference>
<dbReference type="InterPro" id="IPR036561">
    <property type="entry name" value="MAM33_sf"/>
</dbReference>
<dbReference type="GO" id="GO:0042256">
    <property type="term" value="P:cytosolic ribosome assembly"/>
    <property type="evidence" value="ECO:0007669"/>
    <property type="project" value="TreeGrafter"/>
</dbReference>
<evidence type="ECO:0000313" key="2">
    <source>
        <dbReference type="EMBL" id="KAF2641431.1"/>
    </source>
</evidence>
<sequence>MYALRNLARAAPRSAARLSTAIRPQPSLLRSAALQPSWSKSVPRLTASFHLSAARRQESDVKEELVAKLQNEISMEEQLKDDEDLSTNISEYLSNSPFALEDKPGHQVINLTRTFGDEKIRVYFTTADLDSTPPDESDPALYDNEVDDIIDGQSGGGNTKGSINQGAGRDGNVRVAPEDQVAPADREELAEDYDEEGGQQEFPAHVSVRIERPGIGAMFVEGTVHSGDFIIEELYYLPPGESADPGSAEQDWQRRNLYIGPPFSNLDEDLQILLEKYLEERGINTRMALFIPDYIDHKEQKEYINWLQNMKKFVG</sequence>
<dbReference type="SUPFAM" id="SSF54529">
    <property type="entry name" value="Mitochondrial glycoprotein MAM33-like"/>
    <property type="match status" value="1"/>
</dbReference>
<evidence type="ECO:0000313" key="3">
    <source>
        <dbReference type="Proteomes" id="UP000799753"/>
    </source>
</evidence>